<organism evidence="1 2">
    <name type="scientific">Paenibacillus contaminans</name>
    <dbReference type="NCBI Taxonomy" id="450362"/>
    <lineage>
        <taxon>Bacteria</taxon>
        <taxon>Bacillati</taxon>
        <taxon>Bacillota</taxon>
        <taxon>Bacilli</taxon>
        <taxon>Bacillales</taxon>
        <taxon>Paenibacillaceae</taxon>
        <taxon>Paenibacillus</taxon>
    </lineage>
</organism>
<gene>
    <name evidence="1" type="ORF">DQG23_34475</name>
</gene>
<proteinExistence type="predicted"/>
<comment type="caution">
    <text evidence="1">The sequence shown here is derived from an EMBL/GenBank/DDBJ whole genome shotgun (WGS) entry which is preliminary data.</text>
</comment>
<accession>A0A329M0A7</accession>
<keyword evidence="2" id="KW-1185">Reference proteome</keyword>
<evidence type="ECO:0000313" key="1">
    <source>
        <dbReference type="EMBL" id="RAV12686.1"/>
    </source>
</evidence>
<name>A0A329M0A7_9BACL</name>
<dbReference type="AlphaFoldDB" id="A0A329M0A7"/>
<dbReference type="EMBL" id="QMFB01000032">
    <property type="protein sequence ID" value="RAV12686.1"/>
    <property type="molecule type" value="Genomic_DNA"/>
</dbReference>
<dbReference type="Proteomes" id="UP000250369">
    <property type="component" value="Unassembled WGS sequence"/>
</dbReference>
<reference evidence="1 2" key="1">
    <citation type="journal article" date="2009" name="Int. J. Syst. Evol. Microbiol.">
        <title>Paenibacillus contaminans sp. nov., isolated from a contaminated laboratory plate.</title>
        <authorList>
            <person name="Chou J.H."/>
            <person name="Lee J.H."/>
            <person name="Lin M.C."/>
            <person name="Chang P.S."/>
            <person name="Arun A.B."/>
            <person name="Young C.C."/>
            <person name="Chen W.M."/>
        </authorList>
    </citation>
    <scope>NUCLEOTIDE SEQUENCE [LARGE SCALE GENOMIC DNA]</scope>
    <source>
        <strain evidence="1 2">CKOBP-6</strain>
    </source>
</reference>
<dbReference type="RefSeq" id="WP_113035576.1">
    <property type="nucleotide sequence ID" value="NZ_QMFB01000032.1"/>
</dbReference>
<evidence type="ECO:0000313" key="2">
    <source>
        <dbReference type="Proteomes" id="UP000250369"/>
    </source>
</evidence>
<protein>
    <submittedName>
        <fullName evidence="1">Uncharacterized protein</fullName>
    </submittedName>
</protein>
<dbReference type="OrthoDB" id="2627491at2"/>
<sequence length="207" mass="22548">MGTKFGNLQVRSEDTEAVIAAFRELPAAVDWVPSRYYIGSFTPGWVSILGDEYGWGNVVEEAENVSSLTGSPVLSVGYFDDDVLELTVAINGETIVSHVAGPGLDVYGLDAESADADTLVRSLKLTVDAAELQDILADPSIEETVMRLEEALNVPLWFMYDAVQHEKQLGASLEHIVKGGASKQSEDNGDELGIIDRYVNRNTLKRK</sequence>